<dbReference type="RefSeq" id="XP_004361350.1">
    <property type="nucleotide sequence ID" value="XM_004361293.1"/>
</dbReference>
<evidence type="ECO:0000256" key="2">
    <source>
        <dbReference type="SAM" id="Phobius"/>
    </source>
</evidence>
<accession>F4PLS7</accession>
<protein>
    <submittedName>
        <fullName evidence="3">Uncharacterized protein</fullName>
    </submittedName>
</protein>
<dbReference type="OMA" id="WHRSING"/>
<reference evidence="4" key="1">
    <citation type="journal article" date="2011" name="Genome Res.">
        <title>Phylogeny-wide analysis of social amoeba genomes highlights ancient origins for complex intercellular communication.</title>
        <authorList>
            <person name="Heidel A.J."/>
            <person name="Lawal H.M."/>
            <person name="Felder M."/>
            <person name="Schilde C."/>
            <person name="Helps N.R."/>
            <person name="Tunggal B."/>
            <person name="Rivero F."/>
            <person name="John U."/>
            <person name="Schleicher M."/>
            <person name="Eichinger L."/>
            <person name="Platzer M."/>
            <person name="Noegel A.A."/>
            <person name="Schaap P."/>
            <person name="Gloeckner G."/>
        </authorList>
    </citation>
    <scope>NUCLEOTIDE SEQUENCE [LARGE SCALE GENOMIC DNA]</scope>
    <source>
        <strain evidence="4">SH3</strain>
    </source>
</reference>
<organism evidence="3 4">
    <name type="scientific">Cavenderia fasciculata</name>
    <name type="common">Slime mold</name>
    <name type="synonym">Dictyostelium fasciculatum</name>
    <dbReference type="NCBI Taxonomy" id="261658"/>
    <lineage>
        <taxon>Eukaryota</taxon>
        <taxon>Amoebozoa</taxon>
        <taxon>Evosea</taxon>
        <taxon>Eumycetozoa</taxon>
        <taxon>Dictyostelia</taxon>
        <taxon>Acytosteliales</taxon>
        <taxon>Cavenderiaceae</taxon>
        <taxon>Cavenderia</taxon>
    </lineage>
</organism>
<dbReference type="OrthoDB" id="20283at2759"/>
<keyword evidence="2" id="KW-1133">Transmembrane helix</keyword>
<name>F4PLS7_CACFS</name>
<keyword evidence="4" id="KW-1185">Reference proteome</keyword>
<dbReference type="Proteomes" id="UP000007797">
    <property type="component" value="Unassembled WGS sequence"/>
</dbReference>
<keyword evidence="2" id="KW-0472">Membrane</keyword>
<keyword evidence="2" id="KW-0812">Transmembrane</keyword>
<gene>
    <name evidence="3" type="ORF">DFA_05632</name>
</gene>
<dbReference type="GeneID" id="14875226"/>
<proteinExistence type="predicted"/>
<sequence length="424" mass="46605">MLSDTDKNWLHRSDLQISFRVIAVDINTSTFKQIIFVTTRVIKSFMATRKQKTLFSIGVYYILFVEILTLLVLRCPAHQEHFDKEKQFFADLAASIHSQIEQLAQGTHAKQQHEQQQQETIPTISFPPNNNQLTQEDYGDGPAGASRLPLSVGGGGESSITPLAEMIPPMHPKLDSLVKGIFGEGVPLNFTFDFENSTVSVPLSMVAQNLNISDVHMYSPMTNFPLEFVSHNMTYNISISAASIPMGIELHPENSTIPLTLSIDGNNNIPVTLNVQKLESPLLNYVAFGIMGGLNVLALLMIVIQQFSISKLRRRVDAIDVCNEVASGKRVRVGNAWHRSINGESGRSHHEIDPLLSHRNIVNEDDSSSSSSSSSPTKSLSNHCTMCTTCGQVNGKTPFCFNCGTKLSSPSLDDSSINMAGIRS</sequence>
<dbReference type="AlphaFoldDB" id="F4PLS7"/>
<feature type="compositionally biased region" description="Polar residues" evidence="1">
    <location>
        <begin position="120"/>
        <end position="135"/>
    </location>
</feature>
<feature type="transmembrane region" description="Helical" evidence="2">
    <location>
        <begin position="282"/>
        <end position="304"/>
    </location>
</feature>
<dbReference type="EMBL" id="GL883008">
    <property type="protein sequence ID" value="EGG23499.1"/>
    <property type="molecule type" value="Genomic_DNA"/>
</dbReference>
<dbReference type="KEGG" id="dfa:DFA_05632"/>
<feature type="region of interest" description="Disordered" evidence="1">
    <location>
        <begin position="104"/>
        <end position="146"/>
    </location>
</feature>
<evidence type="ECO:0000313" key="3">
    <source>
        <dbReference type="EMBL" id="EGG23499.1"/>
    </source>
</evidence>
<feature type="transmembrane region" description="Helical" evidence="2">
    <location>
        <begin position="53"/>
        <end position="73"/>
    </location>
</feature>
<evidence type="ECO:0000313" key="4">
    <source>
        <dbReference type="Proteomes" id="UP000007797"/>
    </source>
</evidence>
<evidence type="ECO:0000256" key="1">
    <source>
        <dbReference type="SAM" id="MobiDB-lite"/>
    </source>
</evidence>